<dbReference type="AlphaFoldDB" id="A0A830GYG2"/>
<evidence type="ECO:0000256" key="5">
    <source>
        <dbReference type="ARBA" id="ARBA00023186"/>
    </source>
</evidence>
<dbReference type="InterPro" id="IPR005129">
    <property type="entry name" value="GTPase_ArgK"/>
</dbReference>
<keyword evidence="4" id="KW-0342">GTP-binding</keyword>
<evidence type="ECO:0000313" key="8">
    <source>
        <dbReference type="Proteomes" id="UP000616143"/>
    </source>
</evidence>
<evidence type="ECO:0000256" key="3">
    <source>
        <dbReference type="ARBA" id="ARBA00022801"/>
    </source>
</evidence>
<dbReference type="OrthoDB" id="21324at2157"/>
<dbReference type="GO" id="GO:0003924">
    <property type="term" value="F:GTPase activity"/>
    <property type="evidence" value="ECO:0007669"/>
    <property type="project" value="InterPro"/>
</dbReference>
<dbReference type="Proteomes" id="UP000616143">
    <property type="component" value="Unassembled WGS sequence"/>
</dbReference>
<protein>
    <submittedName>
        <fullName evidence="7">Methylmalonyl Co-A mutase-associated GTPase MeaB</fullName>
    </submittedName>
</protein>
<dbReference type="EMBL" id="BMQS01000004">
    <property type="protein sequence ID" value="GGT90386.1"/>
    <property type="molecule type" value="Genomic_DNA"/>
</dbReference>
<evidence type="ECO:0000256" key="1">
    <source>
        <dbReference type="ARBA" id="ARBA00009625"/>
    </source>
</evidence>
<dbReference type="NCBIfam" id="TIGR00750">
    <property type="entry name" value="lao"/>
    <property type="match status" value="1"/>
</dbReference>
<keyword evidence="2" id="KW-0547">Nucleotide-binding</keyword>
<reference evidence="7" key="2">
    <citation type="submission" date="2020-09" db="EMBL/GenBank/DDBJ databases">
        <authorList>
            <person name="Sun Q."/>
            <person name="Ohkuma M."/>
        </authorList>
    </citation>
    <scope>NUCLEOTIDE SEQUENCE</scope>
    <source>
        <strain evidence="7">JCM 31740</strain>
    </source>
</reference>
<comment type="caution">
    <text evidence="7">The sequence shown here is derived from an EMBL/GenBank/DDBJ whole genome shotgun (WGS) entry which is preliminary data.</text>
</comment>
<keyword evidence="3" id="KW-0378">Hydrolase</keyword>
<dbReference type="SMART" id="SM00382">
    <property type="entry name" value="AAA"/>
    <property type="match status" value="1"/>
</dbReference>
<dbReference type="RefSeq" id="WP_188848362.1">
    <property type="nucleotide sequence ID" value="NZ_BMQS01000004.1"/>
</dbReference>
<dbReference type="SUPFAM" id="SSF52540">
    <property type="entry name" value="P-loop containing nucleoside triphosphate hydrolases"/>
    <property type="match status" value="1"/>
</dbReference>
<dbReference type="InterPro" id="IPR003593">
    <property type="entry name" value="AAA+_ATPase"/>
</dbReference>
<dbReference type="Gene3D" id="3.40.50.300">
    <property type="entry name" value="P-loop containing nucleotide triphosphate hydrolases"/>
    <property type="match status" value="1"/>
</dbReference>
<evidence type="ECO:0000256" key="4">
    <source>
        <dbReference type="ARBA" id="ARBA00023134"/>
    </source>
</evidence>
<evidence type="ECO:0000313" key="7">
    <source>
        <dbReference type="EMBL" id="GGT90386.1"/>
    </source>
</evidence>
<dbReference type="Pfam" id="PF03308">
    <property type="entry name" value="MeaB"/>
    <property type="match status" value="1"/>
</dbReference>
<keyword evidence="5" id="KW-0143">Chaperone</keyword>
<evidence type="ECO:0000259" key="6">
    <source>
        <dbReference type="SMART" id="SM00382"/>
    </source>
</evidence>
<dbReference type="InterPro" id="IPR027417">
    <property type="entry name" value="P-loop_NTPase"/>
</dbReference>
<dbReference type="PANTHER" id="PTHR43087">
    <property type="entry name" value="LYSINE/ARGININE/ORNITHINE TRANSPORT SYSTEM KINASE"/>
    <property type="match status" value="1"/>
</dbReference>
<proteinExistence type="inferred from homology"/>
<name>A0A830GYG2_9CREN</name>
<dbReference type="InterPro" id="IPR052040">
    <property type="entry name" value="GTPase/Isobutyryl-CoA_mutase"/>
</dbReference>
<feature type="domain" description="AAA+ ATPase" evidence="6">
    <location>
        <begin position="43"/>
        <end position="264"/>
    </location>
</feature>
<gene>
    <name evidence="7" type="ORF">GCM10007116_05250</name>
</gene>
<sequence>MNELLRLAEQGDELAISKVLSGVEYLREESYSYLDMLIKRAGKAHVIGVTGPQGVGKSTLIGQVAKALSSSGRRVGVITVDPTSPFSSGSFMGNRVRMNGLDKVFIRSLATRGFAGGVGVHAALLIEAMDGLGFDEIILETVGAGQVDTDVMHMAQTVVVVLAPGVGDDVQALKSGLMEIGHIYAVNKRDLPESERLVQHVNFALSLRGGEWKPRLVLTAAQVGEGIEELLLALREHLAWLGSIGIDESLRRRRRKLLELLLIKRAVEAVEQALRISEERVEEFARGTAGLREIVSEIAREVKI</sequence>
<evidence type="ECO:0000256" key="2">
    <source>
        <dbReference type="ARBA" id="ARBA00022741"/>
    </source>
</evidence>
<reference evidence="7" key="1">
    <citation type="journal article" date="2014" name="Int. J. Syst. Evol. Microbiol.">
        <title>Complete genome sequence of Corynebacterium casei LMG S-19264T (=DSM 44701T), isolated from a smear-ripened cheese.</title>
        <authorList>
            <consortium name="US DOE Joint Genome Institute (JGI-PGF)"/>
            <person name="Walter F."/>
            <person name="Albersmeier A."/>
            <person name="Kalinowski J."/>
            <person name="Ruckert C."/>
        </authorList>
    </citation>
    <scope>NUCLEOTIDE SEQUENCE</scope>
    <source>
        <strain evidence="7">JCM 31740</strain>
    </source>
</reference>
<dbReference type="PANTHER" id="PTHR43087:SF1">
    <property type="entry name" value="LAO_AO TRANSPORT SYSTEM ATPASE"/>
    <property type="match status" value="1"/>
</dbReference>
<organism evidence="7 8">
    <name type="scientific">Sulfodiicoccus acidiphilus</name>
    <dbReference type="NCBI Taxonomy" id="1670455"/>
    <lineage>
        <taxon>Archaea</taxon>
        <taxon>Thermoproteota</taxon>
        <taxon>Thermoprotei</taxon>
        <taxon>Sulfolobales</taxon>
        <taxon>Sulfolobaceae</taxon>
        <taxon>Sulfodiicoccus</taxon>
    </lineage>
</organism>
<dbReference type="GO" id="GO:0005525">
    <property type="term" value="F:GTP binding"/>
    <property type="evidence" value="ECO:0007669"/>
    <property type="project" value="UniProtKB-KW"/>
</dbReference>
<comment type="similarity">
    <text evidence="1">Belongs to the SIMIBI class G3E GTPase family. ArgK/MeaB subfamily.</text>
</comment>
<accession>A0A830GYG2</accession>